<reference evidence="1" key="1">
    <citation type="submission" date="2018-11" db="EMBL/GenBank/DDBJ databases">
        <authorList>
            <person name="Grassa J C."/>
        </authorList>
    </citation>
    <scope>NUCLEOTIDE SEQUENCE [LARGE SCALE GENOMIC DNA]</scope>
</reference>
<evidence type="ECO:0000313" key="2">
    <source>
        <dbReference type="Proteomes" id="UP000596661"/>
    </source>
</evidence>
<keyword evidence="2" id="KW-1185">Reference proteome</keyword>
<organism evidence="1 2">
    <name type="scientific">Cannabis sativa</name>
    <name type="common">Hemp</name>
    <name type="synonym">Marijuana</name>
    <dbReference type="NCBI Taxonomy" id="3483"/>
    <lineage>
        <taxon>Eukaryota</taxon>
        <taxon>Viridiplantae</taxon>
        <taxon>Streptophyta</taxon>
        <taxon>Embryophyta</taxon>
        <taxon>Tracheophyta</taxon>
        <taxon>Spermatophyta</taxon>
        <taxon>Magnoliopsida</taxon>
        <taxon>eudicotyledons</taxon>
        <taxon>Gunneridae</taxon>
        <taxon>Pentapetalae</taxon>
        <taxon>rosids</taxon>
        <taxon>fabids</taxon>
        <taxon>Rosales</taxon>
        <taxon>Cannabaceae</taxon>
        <taxon>Cannabis</taxon>
    </lineage>
</organism>
<dbReference type="EnsemblPlants" id="evm.model.04.744">
    <property type="protein sequence ID" value="cds.evm.model.04.744"/>
    <property type="gene ID" value="evm.TU.04.744"/>
</dbReference>
<reference evidence="1" key="2">
    <citation type="submission" date="2021-03" db="UniProtKB">
        <authorList>
            <consortium name="EnsemblPlants"/>
        </authorList>
    </citation>
    <scope>IDENTIFICATION</scope>
</reference>
<dbReference type="EMBL" id="UZAU01000366">
    <property type="status" value="NOT_ANNOTATED_CDS"/>
    <property type="molecule type" value="Genomic_DNA"/>
</dbReference>
<evidence type="ECO:0008006" key="3">
    <source>
        <dbReference type="Google" id="ProtNLM"/>
    </source>
</evidence>
<proteinExistence type="predicted"/>
<dbReference type="Proteomes" id="UP000596661">
    <property type="component" value="Chromosome 4"/>
</dbReference>
<accession>A0A803PIL3</accession>
<name>A0A803PIL3_CANSA</name>
<evidence type="ECO:0000313" key="1">
    <source>
        <dbReference type="EnsemblPlants" id="cds.evm.model.04.744"/>
    </source>
</evidence>
<protein>
    <recommendedName>
        <fullName evidence="3">RNase H type-1 domain-containing protein</fullName>
    </recommendedName>
</protein>
<dbReference type="AlphaFoldDB" id="A0A803PIL3"/>
<dbReference type="Gramene" id="evm.model.04.744">
    <property type="protein sequence ID" value="cds.evm.model.04.744"/>
    <property type="gene ID" value="evm.TU.04.744"/>
</dbReference>
<sequence length="92" mass="10113">MFTNCSRTVLVESDSLIGVKALETKALPFAWGSYPAFFECCNLVSLFDVCVVSFIPRVDNSVADTLARYSRVSSVNSRCLLREIAPFVAIAL</sequence>